<reference evidence="3" key="1">
    <citation type="submission" date="2023-02" db="EMBL/GenBank/DDBJ databases">
        <title>Nocardiopsis ansamitocini NBRC 112285.</title>
        <authorList>
            <person name="Ichikawa N."/>
            <person name="Sato H."/>
            <person name="Tonouchi N."/>
        </authorList>
    </citation>
    <scope>NUCLEOTIDE SEQUENCE</scope>
    <source>
        <strain evidence="3">NBRC 112285</strain>
    </source>
</reference>
<dbReference type="InterPro" id="IPR019953">
    <property type="entry name" value="OHR"/>
</dbReference>
<dbReference type="Gene3D" id="2.20.25.10">
    <property type="match status" value="1"/>
</dbReference>
<comment type="similarity">
    <text evidence="1">Belongs to the OsmC/Ohr family.</text>
</comment>
<name>A0A9W6UJW6_9ACTN</name>
<gene>
    <name evidence="3" type="ORF">Nans01_28360</name>
</gene>
<organism evidence="3 4">
    <name type="scientific">Nocardiopsis ansamitocini</name>
    <dbReference type="NCBI Taxonomy" id="1670832"/>
    <lineage>
        <taxon>Bacteria</taxon>
        <taxon>Bacillati</taxon>
        <taxon>Actinomycetota</taxon>
        <taxon>Actinomycetes</taxon>
        <taxon>Streptosporangiales</taxon>
        <taxon>Nocardiopsidaceae</taxon>
        <taxon>Nocardiopsis</taxon>
    </lineage>
</organism>
<accession>A0A9W6UJW6</accession>
<evidence type="ECO:0000313" key="3">
    <source>
        <dbReference type="EMBL" id="GLU48485.1"/>
    </source>
</evidence>
<dbReference type="PANTHER" id="PTHR33797:SF2">
    <property type="entry name" value="ORGANIC HYDROPEROXIDE RESISTANCE PROTEIN-LIKE"/>
    <property type="match status" value="1"/>
</dbReference>
<protein>
    <submittedName>
        <fullName evidence="3">Organic hydroperoxide resistance protein/OsmC-like protein</fullName>
    </submittedName>
</protein>
<feature type="region of interest" description="Disordered" evidence="2">
    <location>
        <begin position="1"/>
        <end position="34"/>
    </location>
</feature>
<dbReference type="Proteomes" id="UP001165092">
    <property type="component" value="Unassembled WGS sequence"/>
</dbReference>
<dbReference type="InterPro" id="IPR036102">
    <property type="entry name" value="OsmC/Ohrsf"/>
</dbReference>
<dbReference type="EMBL" id="BSQG01000004">
    <property type="protein sequence ID" value="GLU48485.1"/>
    <property type="molecule type" value="Genomic_DNA"/>
</dbReference>
<dbReference type="AlphaFoldDB" id="A0A9W6UJW6"/>
<evidence type="ECO:0000256" key="2">
    <source>
        <dbReference type="SAM" id="MobiDB-lite"/>
    </source>
</evidence>
<dbReference type="SUPFAM" id="SSF82784">
    <property type="entry name" value="OsmC-like"/>
    <property type="match status" value="1"/>
</dbReference>
<proteinExistence type="inferred from homology"/>
<dbReference type="NCBIfam" id="TIGR03561">
    <property type="entry name" value="organ_hyd_perox"/>
    <property type="match status" value="1"/>
</dbReference>
<dbReference type="Pfam" id="PF02566">
    <property type="entry name" value="OsmC"/>
    <property type="match status" value="1"/>
</dbReference>
<dbReference type="GO" id="GO:0006979">
    <property type="term" value="P:response to oxidative stress"/>
    <property type="evidence" value="ECO:0007669"/>
    <property type="project" value="InterPro"/>
</dbReference>
<comment type="caution">
    <text evidence="3">The sequence shown here is derived from an EMBL/GenBank/DDBJ whole genome shotgun (WGS) entry which is preliminary data.</text>
</comment>
<sequence>MITRKGRTMKTLYTAKGTAEGDGRTGTGSTDDGRLEVELSVPKGMGGDDGPGTNPEQLFAVGYAACFHGALKGVARKEKESVEGSSVTAEVSLGTGGDGFGLEVLLDVTIPGADQATAADLVEKAHQMCPYSRATRDNIDVTLRVNGI</sequence>
<keyword evidence="4" id="KW-1185">Reference proteome</keyword>
<dbReference type="InterPro" id="IPR003718">
    <property type="entry name" value="OsmC/Ohr_fam"/>
</dbReference>
<evidence type="ECO:0000313" key="4">
    <source>
        <dbReference type="Proteomes" id="UP001165092"/>
    </source>
</evidence>
<dbReference type="InterPro" id="IPR015946">
    <property type="entry name" value="KH_dom-like_a/b"/>
</dbReference>
<dbReference type="PANTHER" id="PTHR33797">
    <property type="entry name" value="ORGANIC HYDROPEROXIDE RESISTANCE PROTEIN-LIKE"/>
    <property type="match status" value="1"/>
</dbReference>
<dbReference type="Gene3D" id="3.30.300.20">
    <property type="match status" value="1"/>
</dbReference>
<evidence type="ECO:0000256" key="1">
    <source>
        <dbReference type="ARBA" id="ARBA00007378"/>
    </source>
</evidence>